<dbReference type="PANTHER" id="PTHR22872:SF2">
    <property type="entry name" value="INHIBITOR OF BRUTON TYROSINE KINASE"/>
    <property type="match status" value="1"/>
</dbReference>
<dbReference type="SUPFAM" id="SSF48403">
    <property type="entry name" value="Ankyrin repeat"/>
    <property type="match status" value="1"/>
</dbReference>
<dbReference type="PANTHER" id="PTHR22872">
    <property type="entry name" value="BTK-BINDING PROTEIN-RELATED"/>
    <property type="match status" value="1"/>
</dbReference>
<keyword evidence="2" id="KW-0040">ANK repeat</keyword>
<dbReference type="EMBL" id="JAVRJZ010000016">
    <property type="protein sequence ID" value="KAK2710726.1"/>
    <property type="molecule type" value="Genomic_DNA"/>
</dbReference>
<comment type="caution">
    <text evidence="6">The sequence shown here is derived from an EMBL/GenBank/DDBJ whole genome shotgun (WGS) entry which is preliminary data.</text>
</comment>
<organism evidence="6 7">
    <name type="scientific">Artemia franciscana</name>
    <name type="common">Brine shrimp</name>
    <name type="synonym">Artemia sanfranciscana</name>
    <dbReference type="NCBI Taxonomy" id="6661"/>
    <lineage>
        <taxon>Eukaryota</taxon>
        <taxon>Metazoa</taxon>
        <taxon>Ecdysozoa</taxon>
        <taxon>Arthropoda</taxon>
        <taxon>Crustacea</taxon>
        <taxon>Branchiopoda</taxon>
        <taxon>Anostraca</taxon>
        <taxon>Artemiidae</taxon>
        <taxon>Artemia</taxon>
    </lineage>
</organism>
<dbReference type="Gene3D" id="1.25.40.20">
    <property type="entry name" value="Ankyrin repeat-containing domain"/>
    <property type="match status" value="1"/>
</dbReference>
<dbReference type="EMBL" id="JAVRJZ010000016">
    <property type="protein sequence ID" value="KAK2710727.1"/>
    <property type="molecule type" value="Genomic_DNA"/>
</dbReference>
<dbReference type="InterPro" id="IPR000210">
    <property type="entry name" value="BTB/POZ_dom"/>
</dbReference>
<dbReference type="SUPFAM" id="SSF54695">
    <property type="entry name" value="POZ domain"/>
    <property type="match status" value="2"/>
</dbReference>
<feature type="region of interest" description="Disordered" evidence="4">
    <location>
        <begin position="960"/>
        <end position="987"/>
    </location>
</feature>
<name>A0AA88KX55_ARTSF</name>
<dbReference type="InterPro" id="IPR002110">
    <property type="entry name" value="Ankyrin_rpt"/>
</dbReference>
<dbReference type="PROSITE" id="PS50012">
    <property type="entry name" value="RCC1_3"/>
    <property type="match status" value="3"/>
</dbReference>
<feature type="domain" description="BTB" evidence="5">
    <location>
        <begin position="577"/>
        <end position="641"/>
    </location>
</feature>
<dbReference type="PROSITE" id="PS50097">
    <property type="entry name" value="BTB"/>
    <property type="match status" value="2"/>
</dbReference>
<dbReference type="Pfam" id="PF12796">
    <property type="entry name" value="Ank_2"/>
    <property type="match status" value="1"/>
</dbReference>
<dbReference type="InterPro" id="IPR009091">
    <property type="entry name" value="RCC1/BLIP-II"/>
</dbReference>
<dbReference type="Gene3D" id="1.25.40.420">
    <property type="match status" value="1"/>
</dbReference>
<dbReference type="InterPro" id="IPR000408">
    <property type="entry name" value="Reg_chr_condens"/>
</dbReference>
<evidence type="ECO:0000256" key="4">
    <source>
        <dbReference type="SAM" id="MobiDB-lite"/>
    </source>
</evidence>
<dbReference type="SUPFAM" id="SSF50985">
    <property type="entry name" value="RCC1/BLIP-II"/>
    <property type="match status" value="1"/>
</dbReference>
<evidence type="ECO:0000256" key="1">
    <source>
        <dbReference type="ARBA" id="ARBA00022737"/>
    </source>
</evidence>
<dbReference type="Pfam" id="PF00651">
    <property type="entry name" value="BTB"/>
    <property type="match status" value="2"/>
</dbReference>
<feature type="repeat" description="RCC1" evidence="3">
    <location>
        <begin position="148"/>
        <end position="201"/>
    </location>
</feature>
<keyword evidence="7" id="KW-1185">Reference proteome</keyword>
<reference evidence="6" key="1">
    <citation type="submission" date="2023-07" db="EMBL/GenBank/DDBJ databases">
        <title>Chromosome-level genome assembly of Artemia franciscana.</title>
        <authorList>
            <person name="Jo E."/>
        </authorList>
    </citation>
    <scope>NUCLEOTIDE SEQUENCE</scope>
    <source>
        <tissue evidence="6">Whole body</tissue>
    </source>
</reference>
<accession>A0AA88KX55</accession>
<evidence type="ECO:0000256" key="3">
    <source>
        <dbReference type="PROSITE-ProRule" id="PRU00235"/>
    </source>
</evidence>
<dbReference type="Proteomes" id="UP001187531">
    <property type="component" value="Unassembled WGS sequence"/>
</dbReference>
<feature type="region of interest" description="Disordered" evidence="4">
    <location>
        <begin position="1004"/>
        <end position="1032"/>
    </location>
</feature>
<dbReference type="SMART" id="SM00248">
    <property type="entry name" value="ANK"/>
    <property type="match status" value="2"/>
</dbReference>
<dbReference type="InterPro" id="IPR036770">
    <property type="entry name" value="Ankyrin_rpt-contain_sf"/>
</dbReference>
<feature type="repeat" description="RCC1" evidence="3">
    <location>
        <begin position="202"/>
        <end position="253"/>
    </location>
</feature>
<evidence type="ECO:0000313" key="6">
    <source>
        <dbReference type="EMBL" id="KAK2710728.1"/>
    </source>
</evidence>
<dbReference type="InterPro" id="IPR011333">
    <property type="entry name" value="SKP1/BTB/POZ_sf"/>
</dbReference>
<proteinExistence type="predicted"/>
<dbReference type="PROSITE" id="PS50297">
    <property type="entry name" value="ANK_REP_REGION"/>
    <property type="match status" value="1"/>
</dbReference>
<dbReference type="CDD" id="cd18500">
    <property type="entry name" value="BACK_IBtk"/>
    <property type="match status" value="1"/>
</dbReference>
<feature type="compositionally biased region" description="Basic residues" evidence="4">
    <location>
        <begin position="963"/>
        <end position="975"/>
    </location>
</feature>
<feature type="domain" description="BTB" evidence="5">
    <location>
        <begin position="756"/>
        <end position="824"/>
    </location>
</feature>
<dbReference type="InterPro" id="IPR051625">
    <property type="entry name" value="Signaling_Regulatory_Domain"/>
</dbReference>
<evidence type="ECO:0000259" key="5">
    <source>
        <dbReference type="PROSITE" id="PS50097"/>
    </source>
</evidence>
<evidence type="ECO:0000313" key="7">
    <source>
        <dbReference type="Proteomes" id="UP001187531"/>
    </source>
</evidence>
<dbReference type="EMBL" id="JAVRJZ010000016">
    <property type="protein sequence ID" value="KAK2710728.1"/>
    <property type="molecule type" value="Genomic_DNA"/>
</dbReference>
<gene>
    <name evidence="6" type="ORF">QYM36_012037</name>
</gene>
<dbReference type="Gene3D" id="3.30.710.10">
    <property type="entry name" value="Potassium Channel Kv1.1, Chain A"/>
    <property type="match status" value="2"/>
</dbReference>
<evidence type="ECO:0000256" key="2">
    <source>
        <dbReference type="PROSITE-ProRule" id="PRU00023"/>
    </source>
</evidence>
<sequence>MQGKTSISNCTPYCHSRRHGDSITTALTCGKSVNQKLLWKYLNYLCQNFYCVKDSNGRNALQTSSACGKNDIVDRLLKIKDVLINAKDLESGVTALHLSLFHGQIQVARTLIQAGANLSQGDNNSYLPMDYVIDNRSQRGGYSMRHICEAYAWGTNANYSIGQGHIQNKVAPELIEAFRKDGTNVKKVAMSKFHSVFLDAGGRIYSCGHGQGGRLGLDSELAAIYPTPIKSLFEHACCDIAVGLDHTVLLMESGLVFSCGSNIYHQLGLFPPPASILSPKQLTPIVKSGKTEARICGVAASRFHTVFWSSDAIFTCGLNAGHLGHLQGEKTIVQPKQVTSLIQITDGSSKLKQVVASEGATLVVTTNGDIYVLHEYQTRRIACKQPFLDRVQMIGGNLDPKAHPDLLKESGGRGLKIVMLSKYGTISVWTEATPTLTRCIPNIGKPISITDIAISLAGFLIVTSDGEGYMGTHLPKRERKLTIEAQTQGGRTFTKNASSTSISDGCDRNNCDHIKLKRIPNVHRAVAVACDIKGTNFCVIQNHPSADLLKAPQVSSSTMREQMCAFFEESFCGDFLHDIIYEVGYSQFAAHKFIIGNRAEYLLKYTLENGEVDSITNTIVCRIDDIQPEVFEQILRFIYTGICQLLVPETALNYVPSGKPNIESLNSQCSTFSVTSEKKSKKKKSKLLAHTEAKIEKDDILLPHREVAKRFRLQKLLKFLDEIIITGSVVRLKNERQKNLNFEAVKFSRKKSKELCDVILVSEEGKELEAHRCVLAARLDYFRSMFGLGWIETSSYFRVNLPLPIDLLEVIIDYLYEDESKIVARSEDVEFICNVIVAADQLLMNRLREICEQVVTGLITLKNVTEVLQFSEMYNASQLKSACMEYICLNLNALFESRALDYISQDLMEELSEFYRETFPKVGYRYITPKAGAPTEEMLEKMFGTEAHDDIEDDAVIVETLKGKKQRTQKSRRRTPSSGNKHEPEPMLTIEPENKTISEPTVKTIESPQQDNKYKWSKVTSSSRHRKNSIFGNDEQKVLQEKQLNTLGSPTPSKISTDLKTSVVSLQGSISLSSVKTQAKTQPDVVATSTKPEALLVEKTTLPDGGFSSSAFPTLLESAGRSPVEPFASLVVGLKEDSRVSSGVSSFGKKITQKLSQKQRKLLAAQNESTDVVPPVDTQTKLAPWVKTTDTPTSNAVLTRSMKGDEDTVSFAEIMKAEVSTSDNFAPKKSVQRSTPMAVPHDKQAVVHSPVKSPPYANFVTSSSAKLSDIIEEEMRQSQNLIRAKSKPLVLTQIEDQAIEELSEFYGVDSHFDERVCVERVVTTVMTPTWFR</sequence>
<dbReference type="PROSITE" id="PS50088">
    <property type="entry name" value="ANK_REPEAT"/>
    <property type="match status" value="1"/>
</dbReference>
<dbReference type="Pfam" id="PF00415">
    <property type="entry name" value="RCC1"/>
    <property type="match status" value="3"/>
</dbReference>
<feature type="repeat" description="RCC1" evidence="3">
    <location>
        <begin position="254"/>
        <end position="311"/>
    </location>
</feature>
<feature type="repeat" description="ANK" evidence="2">
    <location>
        <begin position="91"/>
        <end position="123"/>
    </location>
</feature>
<keyword evidence="1" id="KW-0677">Repeat</keyword>
<dbReference type="SMART" id="SM00225">
    <property type="entry name" value="BTB"/>
    <property type="match status" value="2"/>
</dbReference>
<protein>
    <recommendedName>
        <fullName evidence="5">BTB domain-containing protein</fullName>
    </recommendedName>
</protein>
<dbReference type="Gene3D" id="2.130.10.30">
    <property type="entry name" value="Regulator of chromosome condensation 1/beta-lactamase-inhibitor protein II"/>
    <property type="match status" value="1"/>
</dbReference>